<gene>
    <name evidence="1" type="ORF">LRS13_07565</name>
</gene>
<organism evidence="1 2">
    <name type="scientific">Svornostia abyssi</name>
    <dbReference type="NCBI Taxonomy" id="2898438"/>
    <lineage>
        <taxon>Bacteria</taxon>
        <taxon>Bacillati</taxon>
        <taxon>Actinomycetota</taxon>
        <taxon>Thermoleophilia</taxon>
        <taxon>Solirubrobacterales</taxon>
        <taxon>Baekduiaceae</taxon>
        <taxon>Svornostia</taxon>
    </lineage>
</organism>
<proteinExistence type="predicted"/>
<sequence length="197" mass="21010">MGAVNPDIAIDDVALVRDARSTAVVVELRSRAARPLTDVPISVGVRRGGRMVYLNAGRELGWFRTHVPAIPARGAATWVFRVPPGRRTRAGDVPFARVGIPGAPVVSSASALPEIQAAPAGGVTRGRARVAVENRSDIPQFGLQVYAYAREGGRYVTAGATTVKRLKRDERSVVQVPLTGRTQAGRLQIVAVPTIFQ</sequence>
<protein>
    <submittedName>
        <fullName evidence="1">Uncharacterized protein</fullName>
    </submittedName>
</protein>
<accession>A0ABY5PLD3</accession>
<reference evidence="2" key="1">
    <citation type="submission" date="2021-11" db="EMBL/GenBank/DDBJ databases">
        <title>Cultivation dependent microbiological survey of springs from the worlds oldest radium mine currently devoted to the extraction of radon-saturated water.</title>
        <authorList>
            <person name="Kapinusova G."/>
            <person name="Smrhova T."/>
            <person name="Strejcek M."/>
            <person name="Suman J."/>
            <person name="Jani K."/>
            <person name="Pajer P."/>
            <person name="Uhlik O."/>
        </authorList>
    </citation>
    <scope>NUCLEOTIDE SEQUENCE [LARGE SCALE GENOMIC DNA]</scope>
    <source>
        <strain evidence="2">J379</strain>
    </source>
</reference>
<dbReference type="EMBL" id="CP088295">
    <property type="protein sequence ID" value="UUY05370.1"/>
    <property type="molecule type" value="Genomic_DNA"/>
</dbReference>
<keyword evidence="2" id="KW-1185">Reference proteome</keyword>
<evidence type="ECO:0000313" key="1">
    <source>
        <dbReference type="EMBL" id="UUY05370.1"/>
    </source>
</evidence>
<evidence type="ECO:0000313" key="2">
    <source>
        <dbReference type="Proteomes" id="UP001058860"/>
    </source>
</evidence>
<dbReference type="Proteomes" id="UP001058860">
    <property type="component" value="Chromosome"/>
</dbReference>
<name>A0ABY5PLD3_9ACTN</name>
<dbReference type="RefSeq" id="WP_353865830.1">
    <property type="nucleotide sequence ID" value="NZ_CP088295.1"/>
</dbReference>